<keyword evidence="1" id="KW-0812">Transmembrane</keyword>
<sequence>MRALAQFVMRGPLQAGVVAAIATAAPLLFWAGAAVVGLVILRLGISQGLSIGLWALLPAMGWAWIGQDPTALAVLLQVMLMASVLRTTLSWERALLSSGVLTIGIGLLLPVLYPQLLDQLVSAGMELYRQYGIEVSPESGSQLELDIRHTMVGSMSGMFLATAVFMTMLARSWQAGLYNPGGFRKEFHAFRLSVPVAIGCVAAVLVGPSLGLNPVLVAWAAGLPLFLAGIALVHGVVGARAMGSHWLVMFYIALVLLGPSLMFLLLVLAFVDSWLDFRGRIKPSGSAE</sequence>
<dbReference type="OrthoDB" id="5659946at2"/>
<dbReference type="EMBL" id="FOUE01000007">
    <property type="protein sequence ID" value="SFM75575.1"/>
    <property type="molecule type" value="Genomic_DNA"/>
</dbReference>
<accession>A0A1I4TFY7</accession>
<organism evidence="2 3">
    <name type="scientific">Marinobacter zhejiangensis</name>
    <dbReference type="NCBI Taxonomy" id="488535"/>
    <lineage>
        <taxon>Bacteria</taxon>
        <taxon>Pseudomonadati</taxon>
        <taxon>Pseudomonadota</taxon>
        <taxon>Gammaproteobacteria</taxon>
        <taxon>Pseudomonadales</taxon>
        <taxon>Marinobacteraceae</taxon>
        <taxon>Marinobacter</taxon>
    </lineage>
</organism>
<feature type="transmembrane region" description="Helical" evidence="1">
    <location>
        <begin position="151"/>
        <end position="170"/>
    </location>
</feature>
<name>A0A1I4TFY7_9GAMM</name>
<gene>
    <name evidence="2" type="ORF">SAMN04487963_3607</name>
</gene>
<feature type="transmembrane region" description="Helical" evidence="1">
    <location>
        <begin position="94"/>
        <end position="113"/>
    </location>
</feature>
<proteinExistence type="predicted"/>
<keyword evidence="1" id="KW-1133">Transmembrane helix</keyword>
<keyword evidence="3" id="KW-1185">Reference proteome</keyword>
<evidence type="ECO:0000256" key="1">
    <source>
        <dbReference type="SAM" id="Phobius"/>
    </source>
</evidence>
<dbReference type="Proteomes" id="UP000198519">
    <property type="component" value="Unassembled WGS sequence"/>
</dbReference>
<evidence type="ECO:0008006" key="4">
    <source>
        <dbReference type="Google" id="ProtNLM"/>
    </source>
</evidence>
<feature type="transmembrane region" description="Helical" evidence="1">
    <location>
        <begin position="249"/>
        <end position="271"/>
    </location>
</feature>
<dbReference type="RefSeq" id="WP_092026498.1">
    <property type="nucleotide sequence ID" value="NZ_FOUE01000007.1"/>
</dbReference>
<protein>
    <recommendedName>
        <fullName evidence="4">DUF2232 domain-containing protein</fullName>
    </recommendedName>
</protein>
<feature type="transmembrane region" description="Helical" evidence="1">
    <location>
        <begin position="216"/>
        <end position="237"/>
    </location>
</feature>
<keyword evidence="1" id="KW-0472">Membrane</keyword>
<evidence type="ECO:0000313" key="2">
    <source>
        <dbReference type="EMBL" id="SFM75575.1"/>
    </source>
</evidence>
<feature type="transmembrane region" description="Helical" evidence="1">
    <location>
        <begin position="71"/>
        <end position="89"/>
    </location>
</feature>
<evidence type="ECO:0000313" key="3">
    <source>
        <dbReference type="Proteomes" id="UP000198519"/>
    </source>
</evidence>
<dbReference type="AlphaFoldDB" id="A0A1I4TFY7"/>
<dbReference type="STRING" id="488535.SAMN04487963_3607"/>
<feature type="transmembrane region" description="Helical" evidence="1">
    <location>
        <begin position="190"/>
        <end position="210"/>
    </location>
</feature>
<feature type="transmembrane region" description="Helical" evidence="1">
    <location>
        <begin position="17"/>
        <end position="41"/>
    </location>
</feature>
<reference evidence="3" key="1">
    <citation type="submission" date="2016-10" db="EMBL/GenBank/DDBJ databases">
        <authorList>
            <person name="Varghese N."/>
            <person name="Submissions S."/>
        </authorList>
    </citation>
    <scope>NUCLEOTIDE SEQUENCE [LARGE SCALE GENOMIC DNA]</scope>
    <source>
        <strain evidence="3">CGMCC 1.7061</strain>
    </source>
</reference>
<feature type="transmembrane region" description="Helical" evidence="1">
    <location>
        <begin position="48"/>
        <end position="65"/>
    </location>
</feature>